<dbReference type="RefSeq" id="WP_147645457.1">
    <property type="nucleotide sequence ID" value="NZ_CABKVG010000010.1"/>
</dbReference>
<feature type="transmembrane region" description="Helical" evidence="1">
    <location>
        <begin position="56"/>
        <end position="83"/>
    </location>
</feature>
<reference evidence="2 3" key="1">
    <citation type="journal article" date="2022" name="Res Sq">
        <title>Evolution of multicellular longitudinally dividing oral cavity symbionts (Neisseriaceae).</title>
        <authorList>
            <person name="Nyongesa S."/>
            <person name="Weber P."/>
            <person name="Bernet E."/>
            <person name="Pullido F."/>
            <person name="Nieckarz M."/>
            <person name="Delaby M."/>
            <person name="Nieves C."/>
            <person name="Viehboeck T."/>
            <person name="Krause N."/>
            <person name="Rivera-Millot A."/>
            <person name="Nakamura A."/>
            <person name="Vischer N."/>
            <person name="VanNieuwenhze M."/>
            <person name="Brun Y."/>
            <person name="Cava F."/>
            <person name="Bulgheresi S."/>
            <person name="Veyrier F."/>
        </authorList>
    </citation>
    <scope>NUCLEOTIDE SEQUENCE [LARGE SCALE GENOMIC DNA]</scope>
    <source>
        <strain evidence="2 3">SN4</strain>
    </source>
</reference>
<keyword evidence="1" id="KW-0472">Membrane</keyword>
<organism evidence="2 3">
    <name type="scientific">Vitreoscilla massiliensis</name>
    <dbReference type="NCBI Taxonomy" id="1689272"/>
    <lineage>
        <taxon>Bacteria</taxon>
        <taxon>Pseudomonadati</taxon>
        <taxon>Pseudomonadota</taxon>
        <taxon>Betaproteobacteria</taxon>
        <taxon>Neisseriales</taxon>
        <taxon>Neisseriaceae</taxon>
        <taxon>Vitreoscilla</taxon>
    </lineage>
</organism>
<protein>
    <submittedName>
        <fullName evidence="2">Uncharacterized protein</fullName>
    </submittedName>
</protein>
<keyword evidence="1" id="KW-1133">Transmembrane helix</keyword>
<proteinExistence type="predicted"/>
<dbReference type="EMBL" id="CP091511">
    <property type="protein sequence ID" value="UOO88693.1"/>
    <property type="molecule type" value="Genomic_DNA"/>
</dbReference>
<name>A0ABY4E037_9NEIS</name>
<gene>
    <name evidence="2" type="ORF">LVJ82_14675</name>
</gene>
<keyword evidence="3" id="KW-1185">Reference proteome</keyword>
<sequence length="199" mass="23636">MNLDTSQATIIEYSQTHYWGLGFGFVFLMSGAMIPLVMTIFHIWTVTQSIMKANWIGLLAFCFLLFWGTFLYGMLWAVFTLILTAPKRLCLTREGMWVETLHRPCSYCLLWDDVTEINKEAYASVTLHFYTGYKYYYLTQTYKTNESQRLLNKKYRQTSKQLLTNRMKEFSKPQFEQLLHTYYKRGKSSRIVFECQTIE</sequence>
<accession>A0ABY4E037</accession>
<feature type="transmembrane region" description="Helical" evidence="1">
    <location>
        <begin position="21"/>
        <end position="44"/>
    </location>
</feature>
<keyword evidence="1" id="KW-0812">Transmembrane</keyword>
<dbReference type="Proteomes" id="UP000832011">
    <property type="component" value="Chromosome"/>
</dbReference>
<evidence type="ECO:0000313" key="3">
    <source>
        <dbReference type="Proteomes" id="UP000832011"/>
    </source>
</evidence>
<evidence type="ECO:0000256" key="1">
    <source>
        <dbReference type="SAM" id="Phobius"/>
    </source>
</evidence>
<evidence type="ECO:0000313" key="2">
    <source>
        <dbReference type="EMBL" id="UOO88693.1"/>
    </source>
</evidence>